<evidence type="ECO:0000313" key="3">
    <source>
        <dbReference type="EMBL" id="NLP84193.1"/>
    </source>
</evidence>
<keyword evidence="3" id="KW-0378">Hydrolase</keyword>
<dbReference type="PANTHER" id="PTHR43433:SF5">
    <property type="entry name" value="AB HYDROLASE-1 DOMAIN-CONTAINING PROTEIN"/>
    <property type="match status" value="1"/>
</dbReference>
<feature type="compositionally biased region" description="Basic and acidic residues" evidence="1">
    <location>
        <begin position="289"/>
        <end position="314"/>
    </location>
</feature>
<comment type="caution">
    <text evidence="3">The sequence shown here is derived from an EMBL/GenBank/DDBJ whole genome shotgun (WGS) entry which is preliminary data.</text>
</comment>
<feature type="domain" description="AB hydrolase-1" evidence="2">
    <location>
        <begin position="28"/>
        <end position="267"/>
    </location>
</feature>
<evidence type="ECO:0000256" key="1">
    <source>
        <dbReference type="SAM" id="MobiDB-lite"/>
    </source>
</evidence>
<feature type="region of interest" description="Disordered" evidence="1">
    <location>
        <begin position="282"/>
        <end position="314"/>
    </location>
</feature>
<name>A0ABX1KAY2_9MICO</name>
<accession>A0ABX1KAY2</accession>
<dbReference type="InterPro" id="IPR029058">
    <property type="entry name" value="AB_hydrolase_fold"/>
</dbReference>
<dbReference type="Proteomes" id="UP001429745">
    <property type="component" value="Unassembled WGS sequence"/>
</dbReference>
<dbReference type="GO" id="GO:0016787">
    <property type="term" value="F:hydrolase activity"/>
    <property type="evidence" value="ECO:0007669"/>
    <property type="project" value="UniProtKB-KW"/>
</dbReference>
<dbReference type="RefSeq" id="WP_168912650.1">
    <property type="nucleotide sequence ID" value="NZ_JABACI010000002.1"/>
</dbReference>
<dbReference type="EMBL" id="JABACI010000002">
    <property type="protein sequence ID" value="NLP84193.1"/>
    <property type="molecule type" value="Genomic_DNA"/>
</dbReference>
<dbReference type="InterPro" id="IPR050471">
    <property type="entry name" value="AB_hydrolase"/>
</dbReference>
<dbReference type="SUPFAM" id="SSF53474">
    <property type="entry name" value="alpha/beta-Hydrolases"/>
    <property type="match status" value="1"/>
</dbReference>
<proteinExistence type="predicted"/>
<protein>
    <submittedName>
        <fullName evidence="3">Alpha/beta hydrolase</fullName>
    </submittedName>
</protein>
<reference evidence="3 4" key="1">
    <citation type="submission" date="2020-04" db="EMBL/GenBank/DDBJ databases">
        <title>CFH 90308 Microbacterium sp.</title>
        <authorList>
            <person name="Nie G."/>
            <person name="Ming H."/>
            <person name="Xia T."/>
        </authorList>
    </citation>
    <scope>NUCLEOTIDE SEQUENCE [LARGE SCALE GENOMIC DNA]</scope>
    <source>
        <strain evidence="3 4">CFH 90308</strain>
    </source>
</reference>
<keyword evidence="4" id="KW-1185">Reference proteome</keyword>
<dbReference type="Gene3D" id="3.40.50.1820">
    <property type="entry name" value="alpha/beta hydrolase"/>
    <property type="match status" value="1"/>
</dbReference>
<dbReference type="InterPro" id="IPR000073">
    <property type="entry name" value="AB_hydrolase_1"/>
</dbReference>
<evidence type="ECO:0000259" key="2">
    <source>
        <dbReference type="Pfam" id="PF12697"/>
    </source>
</evidence>
<organism evidence="3 4">
    <name type="scientific">Microbacterium salsuginis</name>
    <dbReference type="NCBI Taxonomy" id="2722803"/>
    <lineage>
        <taxon>Bacteria</taxon>
        <taxon>Bacillati</taxon>
        <taxon>Actinomycetota</taxon>
        <taxon>Actinomycetes</taxon>
        <taxon>Micrococcales</taxon>
        <taxon>Microbacteriaceae</taxon>
        <taxon>Microbacterium</taxon>
    </lineage>
</organism>
<dbReference type="PANTHER" id="PTHR43433">
    <property type="entry name" value="HYDROLASE, ALPHA/BETA FOLD FAMILY PROTEIN"/>
    <property type="match status" value="1"/>
</dbReference>
<dbReference type="Pfam" id="PF12697">
    <property type="entry name" value="Abhydrolase_6"/>
    <property type="match status" value="1"/>
</dbReference>
<sequence>MSEGIDSTVRSVDGTEIGYRTLGAGPDVLLVGGSLRSAEDYLGLAAALASEFRVHVIDRRGRGRSGPQGSDYSLARELEDLLAVQQATGARLAFGHSFGGLVLLEAARVTDRFDRLVVYEPGVPVAPVATGWFEPYEQRLAAGDPHGAFVHFLRGAGGAPPILAKLPYWYLRLALRVGFRGESWRRMRPLLGANLAEHRVIAEQAGRVEDFQAVRADVLILSGGRSVAGTAEELEVLAGILPAGEMAVLPGLDHFGPEAEPAPAVVDRTRAFLVRTVPPLAGSAGLSAARDDDRNHDQHHADREHDRPDRRPQR</sequence>
<evidence type="ECO:0000313" key="4">
    <source>
        <dbReference type="Proteomes" id="UP001429745"/>
    </source>
</evidence>
<gene>
    <name evidence="3" type="ORF">HF576_10045</name>
</gene>